<dbReference type="Pfam" id="PF07463">
    <property type="entry name" value="NUMOD4"/>
    <property type="match status" value="1"/>
</dbReference>
<dbReference type="Pfam" id="PF13392">
    <property type="entry name" value="HNH_3"/>
    <property type="match status" value="1"/>
</dbReference>
<evidence type="ECO:0000259" key="1">
    <source>
        <dbReference type="SMART" id="SM00507"/>
    </source>
</evidence>
<dbReference type="InterPro" id="IPR010902">
    <property type="entry name" value="NUMOD4"/>
</dbReference>
<organism evidence="2 3">
    <name type="scientific">Paenibacillus apii</name>
    <dbReference type="NCBI Taxonomy" id="1850370"/>
    <lineage>
        <taxon>Bacteria</taxon>
        <taxon>Bacillati</taxon>
        <taxon>Bacillota</taxon>
        <taxon>Bacilli</taxon>
        <taxon>Bacillales</taxon>
        <taxon>Paenibacillaceae</taxon>
        <taxon>Paenibacillus</taxon>
    </lineage>
</organism>
<accession>A0A6M1PGZ1</accession>
<dbReference type="SUPFAM" id="SSF54060">
    <property type="entry name" value="His-Me finger endonucleases"/>
    <property type="match status" value="1"/>
</dbReference>
<proteinExistence type="predicted"/>
<evidence type="ECO:0000313" key="2">
    <source>
        <dbReference type="EMBL" id="NGM81233.1"/>
    </source>
</evidence>
<dbReference type="SMART" id="SM00507">
    <property type="entry name" value="HNHc"/>
    <property type="match status" value="1"/>
</dbReference>
<protein>
    <recommendedName>
        <fullName evidence="1">HNH nuclease domain-containing protein</fullName>
    </recommendedName>
</protein>
<feature type="domain" description="HNH nuclease" evidence="1">
    <location>
        <begin position="49"/>
        <end position="97"/>
    </location>
</feature>
<dbReference type="AlphaFoldDB" id="A0A6M1PGZ1"/>
<evidence type="ECO:0000313" key="3">
    <source>
        <dbReference type="Proteomes" id="UP000480151"/>
    </source>
</evidence>
<reference evidence="2 3" key="1">
    <citation type="submission" date="2020-02" db="EMBL/GenBank/DDBJ databases">
        <authorList>
            <person name="Gao J."/>
            <person name="Sun J."/>
        </authorList>
    </citation>
    <scope>NUCLEOTIDE SEQUENCE [LARGE SCALE GENOMIC DNA]</scope>
    <source>
        <strain evidence="2 3">7124</strain>
    </source>
</reference>
<comment type="caution">
    <text evidence="2">The sequence shown here is derived from an EMBL/GenBank/DDBJ whole genome shotgun (WGS) entry which is preliminary data.</text>
</comment>
<dbReference type="InterPro" id="IPR044925">
    <property type="entry name" value="His-Me_finger_sf"/>
</dbReference>
<gene>
    <name evidence="2" type="ORF">G5B47_02270</name>
</gene>
<dbReference type="EMBL" id="JAAKGU010000001">
    <property type="protein sequence ID" value="NGM81233.1"/>
    <property type="molecule type" value="Genomic_DNA"/>
</dbReference>
<dbReference type="Proteomes" id="UP000480151">
    <property type="component" value="Unassembled WGS sequence"/>
</dbReference>
<sequence length="164" mass="18816">MEIWKHINGFDEHYAVSNLGNVKNVDTGDILAGDRNTMGYRRVILYYGERHRVFIHRLVALHFCDGYAPGLVVNHIDGDKQNNRSDNLEWVTRSANDRHAVRLGLKSPANRISVVNVDPSTGQIVEAYESIASVTRKRGLPQWRVQQYCRDNFVDDDGVMWKYA</sequence>
<dbReference type="Gene3D" id="3.90.75.20">
    <property type="match status" value="1"/>
</dbReference>
<keyword evidence="3" id="KW-1185">Reference proteome</keyword>
<dbReference type="RefSeq" id="WP_165093853.1">
    <property type="nucleotide sequence ID" value="NZ_JAAKGU010000001.1"/>
</dbReference>
<dbReference type="GO" id="GO:0016788">
    <property type="term" value="F:hydrolase activity, acting on ester bonds"/>
    <property type="evidence" value="ECO:0007669"/>
    <property type="project" value="InterPro"/>
</dbReference>
<dbReference type="InterPro" id="IPR003615">
    <property type="entry name" value="HNH_nuc"/>
</dbReference>
<name>A0A6M1PGZ1_9BACL</name>